<reference evidence="2 3" key="1">
    <citation type="journal article" date="2023" name="IScience">
        <title>Expanded male sex-determining region conserved during the evolution of homothallism in the green alga Volvox.</title>
        <authorList>
            <person name="Yamamoto K."/>
            <person name="Matsuzaki R."/>
            <person name="Mahakham W."/>
            <person name="Heman W."/>
            <person name="Sekimoto H."/>
            <person name="Kawachi M."/>
            <person name="Minakuchi Y."/>
            <person name="Toyoda A."/>
            <person name="Nozaki H."/>
        </authorList>
    </citation>
    <scope>NUCLEOTIDE SEQUENCE [LARGE SCALE GENOMIC DNA]</scope>
    <source>
        <strain evidence="2 3">NIES-4468</strain>
    </source>
</reference>
<evidence type="ECO:0000313" key="2">
    <source>
        <dbReference type="EMBL" id="GLI58651.1"/>
    </source>
</evidence>
<feature type="non-terminal residue" evidence="2">
    <location>
        <position position="201"/>
    </location>
</feature>
<protein>
    <submittedName>
        <fullName evidence="2">Uncharacterized protein</fullName>
    </submittedName>
</protein>
<dbReference type="EMBL" id="BSDZ01000003">
    <property type="protein sequence ID" value="GLI58651.1"/>
    <property type="molecule type" value="Genomic_DNA"/>
</dbReference>
<proteinExistence type="predicted"/>
<evidence type="ECO:0000313" key="3">
    <source>
        <dbReference type="Proteomes" id="UP001165090"/>
    </source>
</evidence>
<feature type="compositionally biased region" description="Low complexity" evidence="1">
    <location>
        <begin position="27"/>
        <end position="49"/>
    </location>
</feature>
<evidence type="ECO:0000256" key="1">
    <source>
        <dbReference type="SAM" id="MobiDB-lite"/>
    </source>
</evidence>
<feature type="compositionally biased region" description="Polar residues" evidence="1">
    <location>
        <begin position="104"/>
        <end position="116"/>
    </location>
</feature>
<comment type="caution">
    <text evidence="2">The sequence shown here is derived from an EMBL/GenBank/DDBJ whole genome shotgun (WGS) entry which is preliminary data.</text>
</comment>
<name>A0ABQ5RM25_9CHLO</name>
<gene>
    <name evidence="2" type="ORF">VaNZ11_000392</name>
</gene>
<keyword evidence="3" id="KW-1185">Reference proteome</keyword>
<accession>A0ABQ5RM25</accession>
<feature type="compositionally biased region" description="Low complexity" evidence="1">
    <location>
        <begin position="57"/>
        <end position="70"/>
    </location>
</feature>
<feature type="region of interest" description="Disordered" evidence="1">
    <location>
        <begin position="1"/>
        <end position="201"/>
    </location>
</feature>
<organism evidence="2 3">
    <name type="scientific">Volvox africanus</name>
    <dbReference type="NCBI Taxonomy" id="51714"/>
    <lineage>
        <taxon>Eukaryota</taxon>
        <taxon>Viridiplantae</taxon>
        <taxon>Chlorophyta</taxon>
        <taxon>core chlorophytes</taxon>
        <taxon>Chlorophyceae</taxon>
        <taxon>CS clade</taxon>
        <taxon>Chlamydomonadales</taxon>
        <taxon>Volvocaceae</taxon>
        <taxon>Volvox</taxon>
    </lineage>
</organism>
<dbReference type="Proteomes" id="UP001165090">
    <property type="component" value="Unassembled WGS sequence"/>
</dbReference>
<sequence>MASWRTPELPGGVSSRNRYQPLDVELQHQNQQEQRLQRQLQQQSQQQEELLARRRQGQAPLQQGQDPQQQRPRETNGRQRLPPDPASQPALQLEQQPVLKSVPGQVSPSNSSSNTGAAAVPVPTRDRPRLSEPPGSAIARGIASGNQLAEPPGGPGDSWPGASQRQMPWGEQSRSATREPRSPPDSNPLPLSSQPTQDHPT</sequence>